<sequence length="323" mass="36817">MKHYFNFSWCLMLCLACFTYKSNAQDIKVEARLDKSTIVLGDQTILRLSAQMPVNDKVGFPALADTISSKIQIVEVGKTDTIADKTNPKVVTISRQYTITSFDAGLQTIPAFSLQVNAQSFKTDPLPLQVTAVAVDTTKAIYDIKQPLAVKYSFLDWLRDHWLWVVISLVAILLIAGLIFYLWKKSKNKPVKQEVKPLVPADVTALKKLAALRDKKLWEQEEVKQYHIELTDILREYLEKRYHIKALEQTSEEIFASLRGMEITDQNRSKLRQILMLADLVKFAKGKPLNPENEQSMENAIGFVTDTKQINQLPENRAQNETV</sequence>
<gene>
    <name evidence="3" type="ORF">CPT03_02085</name>
</gene>
<feature type="transmembrane region" description="Helical" evidence="1">
    <location>
        <begin position="162"/>
        <end position="183"/>
    </location>
</feature>
<accession>A0A2D1U165</accession>
<dbReference type="AlphaFoldDB" id="A0A2D1U165"/>
<reference evidence="3 4" key="1">
    <citation type="submission" date="2017-10" db="EMBL/GenBank/DDBJ databases">
        <title>Whole genome of Pedobacter ginsengisoli T01R-27 isolated from tomato rhizosphere.</title>
        <authorList>
            <person name="Weon H.-Y."/>
            <person name="Lee S.A."/>
            <person name="Sang M.K."/>
            <person name="Song J."/>
        </authorList>
    </citation>
    <scope>NUCLEOTIDE SEQUENCE [LARGE SCALE GENOMIC DNA]</scope>
    <source>
        <strain evidence="3 4">T01R-27</strain>
    </source>
</reference>
<evidence type="ECO:0000256" key="2">
    <source>
        <dbReference type="SAM" id="SignalP"/>
    </source>
</evidence>
<name>A0A2D1U165_9SPHI</name>
<dbReference type="KEGG" id="pgs:CPT03_02085"/>
<dbReference type="OrthoDB" id="9807384at2"/>
<dbReference type="RefSeq" id="WP_099437290.1">
    <property type="nucleotide sequence ID" value="NZ_CP024091.1"/>
</dbReference>
<evidence type="ECO:0000256" key="1">
    <source>
        <dbReference type="SAM" id="Phobius"/>
    </source>
</evidence>
<feature type="signal peptide" evidence="2">
    <location>
        <begin position="1"/>
        <end position="24"/>
    </location>
</feature>
<proteinExistence type="predicted"/>
<feature type="chain" id="PRO_5013964743" description="Protein BatD" evidence="2">
    <location>
        <begin position="25"/>
        <end position="323"/>
    </location>
</feature>
<keyword evidence="1" id="KW-0812">Transmembrane</keyword>
<evidence type="ECO:0000313" key="3">
    <source>
        <dbReference type="EMBL" id="ATP55337.1"/>
    </source>
</evidence>
<keyword evidence="1" id="KW-1133">Transmembrane helix</keyword>
<evidence type="ECO:0008006" key="5">
    <source>
        <dbReference type="Google" id="ProtNLM"/>
    </source>
</evidence>
<evidence type="ECO:0000313" key="4">
    <source>
        <dbReference type="Proteomes" id="UP000223749"/>
    </source>
</evidence>
<keyword evidence="4" id="KW-1185">Reference proteome</keyword>
<keyword evidence="1" id="KW-0472">Membrane</keyword>
<protein>
    <recommendedName>
        <fullName evidence="5">Protein BatD</fullName>
    </recommendedName>
</protein>
<keyword evidence="2" id="KW-0732">Signal</keyword>
<dbReference type="EMBL" id="CP024091">
    <property type="protein sequence ID" value="ATP55337.1"/>
    <property type="molecule type" value="Genomic_DNA"/>
</dbReference>
<dbReference type="Proteomes" id="UP000223749">
    <property type="component" value="Chromosome"/>
</dbReference>
<organism evidence="3 4">
    <name type="scientific">Pedobacter ginsengisoli</name>
    <dbReference type="NCBI Taxonomy" id="363852"/>
    <lineage>
        <taxon>Bacteria</taxon>
        <taxon>Pseudomonadati</taxon>
        <taxon>Bacteroidota</taxon>
        <taxon>Sphingobacteriia</taxon>
        <taxon>Sphingobacteriales</taxon>
        <taxon>Sphingobacteriaceae</taxon>
        <taxon>Pedobacter</taxon>
    </lineage>
</organism>